<feature type="transmembrane region" description="Helical" evidence="6">
    <location>
        <begin position="52"/>
        <end position="71"/>
    </location>
</feature>
<feature type="transmembrane region" description="Helical" evidence="6">
    <location>
        <begin position="542"/>
        <end position="565"/>
    </location>
</feature>
<dbReference type="Pfam" id="PF00520">
    <property type="entry name" value="Ion_trans"/>
    <property type="match status" value="2"/>
</dbReference>
<feature type="transmembrane region" description="Helical" evidence="6">
    <location>
        <begin position="676"/>
        <end position="699"/>
    </location>
</feature>
<dbReference type="GO" id="GO:0005509">
    <property type="term" value="F:calcium ion binding"/>
    <property type="evidence" value="ECO:0007669"/>
    <property type="project" value="InterPro"/>
</dbReference>
<keyword evidence="9" id="KW-1185">Reference proteome</keyword>
<dbReference type="GO" id="GO:0005216">
    <property type="term" value="F:monoatomic ion channel activity"/>
    <property type="evidence" value="ECO:0007669"/>
    <property type="project" value="InterPro"/>
</dbReference>
<name>A0A812UBC3_9DINO</name>
<dbReference type="InterPro" id="IPR002048">
    <property type="entry name" value="EF_hand_dom"/>
</dbReference>
<organism evidence="8 9">
    <name type="scientific">Symbiodinium natans</name>
    <dbReference type="NCBI Taxonomy" id="878477"/>
    <lineage>
        <taxon>Eukaryota</taxon>
        <taxon>Sar</taxon>
        <taxon>Alveolata</taxon>
        <taxon>Dinophyceae</taxon>
        <taxon>Suessiales</taxon>
        <taxon>Symbiodiniaceae</taxon>
        <taxon>Symbiodinium</taxon>
    </lineage>
</organism>
<dbReference type="Gene3D" id="1.10.238.10">
    <property type="entry name" value="EF-hand"/>
    <property type="match status" value="2"/>
</dbReference>
<dbReference type="Gene3D" id="1.10.287.70">
    <property type="match status" value="2"/>
</dbReference>
<feature type="transmembrane region" description="Helical" evidence="6">
    <location>
        <begin position="750"/>
        <end position="775"/>
    </location>
</feature>
<accession>A0A812UBC3</accession>
<feature type="transmembrane region" description="Helical" evidence="6">
    <location>
        <begin position="134"/>
        <end position="153"/>
    </location>
</feature>
<dbReference type="OrthoDB" id="437073at2759"/>
<dbReference type="PROSITE" id="PS00018">
    <property type="entry name" value="EF_HAND_1"/>
    <property type="match status" value="4"/>
</dbReference>
<dbReference type="SMART" id="SM00054">
    <property type="entry name" value="EFh"/>
    <property type="match status" value="4"/>
</dbReference>
<dbReference type="EMBL" id="CAJNDS010002707">
    <property type="protein sequence ID" value="CAE7569382.1"/>
    <property type="molecule type" value="Genomic_DNA"/>
</dbReference>
<dbReference type="InterPro" id="IPR027359">
    <property type="entry name" value="Volt_channel_dom_sf"/>
</dbReference>
<sequence>MLSKGYWPFLQVACRRVVHSTAFEFLILAVIIGNSVVIGVESQLGLNDEELAWGATAENFFLAVYSIEILMRLVAGRFRITCDGWFFFDVLLVVSSYLERIIELISGESAEQLMLLRLLRLIRLVRTFRMVRQAVLYVFGVLGLEIIATNSHFKDDPVTSAILQRNFSSLGVAMITLAQFVTMDSIAAIYLPLVRIQPWLMLYFTMLIFIVSISVMNLVTAALVEGTLENARMLRQEEERMRSVSTQQMLPEILELFDLADADGSGELAIEEMRQFEESGHVPEQILDRASVSSMTELFNVLDVDQSGVVTREEFAEGLLDIFLRDVSVSSLQQMKLLRGVRDSLSRLEDRTGSFGRLFSFVSAPFMNFLLIAIREEESSFVADKYSLVDKYGPDQLFDVNGLTKALAAVVQAEQSLVQSRTVLAEAVQQLQREAHTWKPMEADEVSAMKPSTAESGPVVTSVASKQFSRQFSEQAASPSMARLPTWELEASTSGKEFALPTRSSQLRRMKTGQALLSNLEKEIPPISAGLRPFLQAVCRRAIGSIAFEFVILGVIILNSVLIGVESQLSLNGEVLDWAPVAENFFLAVYSIEILARLAARRPGTGFDGWFAFDVLLVVSSYLERVIELISGESAEQLMLLRLLRLFRLVRTFRMVRQVRPLFRLVHGLMTSLDTVLSTFLLLALVLYVFGVLGLELIATNPHFQNDPVTNAILERNFSSLGYTMITLAQFVTMDSIAAIYLPLVRVQPLLMFYFAAIIAVISISVMNLVTAALVEGTLENARILRQEEEKIRAAGTQQMLPEILELFDQADADGSGELAIDEMRQFEEAGQVPYQILDRASVTSMTELFNVLDVDKSGVVTREEFAEGLLDILLRDVSVSSLQQMKILRGLRDSMCRLEVEVFQLKEQTSAL</sequence>
<dbReference type="InterPro" id="IPR018247">
    <property type="entry name" value="EF_Hand_1_Ca_BS"/>
</dbReference>
<keyword evidence="2 6" id="KW-0812">Transmembrane</keyword>
<proteinExistence type="predicted"/>
<evidence type="ECO:0000313" key="8">
    <source>
        <dbReference type="EMBL" id="CAE7569382.1"/>
    </source>
</evidence>
<gene>
    <name evidence="8" type="primary">Cacna1h</name>
    <name evidence="8" type="ORF">SNAT2548_LOCUS32375</name>
</gene>
<keyword evidence="3" id="KW-0106">Calcium</keyword>
<dbReference type="SUPFAM" id="SSF81324">
    <property type="entry name" value="Voltage-gated potassium channels"/>
    <property type="match status" value="2"/>
</dbReference>
<feature type="domain" description="EF-hand" evidence="7">
    <location>
        <begin position="841"/>
        <end position="876"/>
    </location>
</feature>
<feature type="domain" description="EF-hand" evidence="7">
    <location>
        <begin position="290"/>
        <end position="325"/>
    </location>
</feature>
<evidence type="ECO:0000259" key="7">
    <source>
        <dbReference type="PROSITE" id="PS50222"/>
    </source>
</evidence>
<evidence type="ECO:0000256" key="1">
    <source>
        <dbReference type="ARBA" id="ARBA00004141"/>
    </source>
</evidence>
<evidence type="ECO:0000256" key="2">
    <source>
        <dbReference type="ARBA" id="ARBA00022692"/>
    </source>
</evidence>
<feature type="transmembrane region" description="Helical" evidence="6">
    <location>
        <begin position="173"/>
        <end position="193"/>
    </location>
</feature>
<evidence type="ECO:0000256" key="6">
    <source>
        <dbReference type="SAM" id="Phobius"/>
    </source>
</evidence>
<evidence type="ECO:0000313" key="9">
    <source>
        <dbReference type="Proteomes" id="UP000604046"/>
    </source>
</evidence>
<feature type="transmembrane region" description="Helical" evidence="6">
    <location>
        <begin position="21"/>
        <end position="40"/>
    </location>
</feature>
<comment type="subcellular location">
    <subcellularLocation>
        <location evidence="1">Membrane</location>
        <topology evidence="1">Multi-pass membrane protein</topology>
    </subcellularLocation>
</comment>
<dbReference type="PANTHER" id="PTHR46726:SF1">
    <property type="entry name" value="TWO-PORE CALCIUM CHANNEL 3"/>
    <property type="match status" value="1"/>
</dbReference>
<keyword evidence="5 6" id="KW-0472">Membrane</keyword>
<evidence type="ECO:0000256" key="5">
    <source>
        <dbReference type="ARBA" id="ARBA00023136"/>
    </source>
</evidence>
<feature type="transmembrane region" description="Helical" evidence="6">
    <location>
        <begin position="720"/>
        <end position="744"/>
    </location>
</feature>
<evidence type="ECO:0000256" key="4">
    <source>
        <dbReference type="ARBA" id="ARBA00022989"/>
    </source>
</evidence>
<comment type="caution">
    <text evidence="8">The sequence shown here is derived from an EMBL/GenBank/DDBJ whole genome shotgun (WGS) entry which is preliminary data.</text>
</comment>
<dbReference type="InterPro" id="IPR005821">
    <property type="entry name" value="Ion_trans_dom"/>
</dbReference>
<dbReference type="InterPro" id="IPR011992">
    <property type="entry name" value="EF-hand-dom_pair"/>
</dbReference>
<dbReference type="GO" id="GO:0016020">
    <property type="term" value="C:membrane"/>
    <property type="evidence" value="ECO:0007669"/>
    <property type="project" value="UniProtKB-SubCell"/>
</dbReference>
<dbReference type="AlphaFoldDB" id="A0A812UBC3"/>
<dbReference type="CDD" id="cd00051">
    <property type="entry name" value="EFh"/>
    <property type="match status" value="1"/>
</dbReference>
<reference evidence="8" key="1">
    <citation type="submission" date="2021-02" db="EMBL/GenBank/DDBJ databases">
        <authorList>
            <person name="Dougan E. K."/>
            <person name="Rhodes N."/>
            <person name="Thang M."/>
            <person name="Chan C."/>
        </authorList>
    </citation>
    <scope>NUCLEOTIDE SEQUENCE</scope>
</reference>
<dbReference type="SUPFAM" id="SSF47473">
    <property type="entry name" value="EF-hand"/>
    <property type="match status" value="1"/>
</dbReference>
<dbReference type="PROSITE" id="PS50222">
    <property type="entry name" value="EF_HAND_2"/>
    <property type="match status" value="2"/>
</dbReference>
<evidence type="ECO:0000256" key="3">
    <source>
        <dbReference type="ARBA" id="ARBA00022837"/>
    </source>
</evidence>
<dbReference type="Pfam" id="PF13499">
    <property type="entry name" value="EF-hand_7"/>
    <property type="match status" value="2"/>
</dbReference>
<dbReference type="Proteomes" id="UP000604046">
    <property type="component" value="Unassembled WGS sequence"/>
</dbReference>
<keyword evidence="4 6" id="KW-1133">Transmembrane helix</keyword>
<dbReference type="Gene3D" id="1.20.120.350">
    <property type="entry name" value="Voltage-gated potassium channels. Chain C"/>
    <property type="match status" value="2"/>
</dbReference>
<protein>
    <submittedName>
        <fullName evidence="8">Cacna1h protein</fullName>
    </submittedName>
</protein>
<dbReference type="PANTHER" id="PTHR46726">
    <property type="entry name" value="TWO PORE CHANNEL 3"/>
    <property type="match status" value="1"/>
</dbReference>
<feature type="transmembrane region" description="Helical" evidence="6">
    <location>
        <begin position="200"/>
        <end position="224"/>
    </location>
</feature>